<dbReference type="Proteomes" id="UP000000437">
    <property type="component" value="Chromosome 17"/>
</dbReference>
<reference evidence="2" key="1">
    <citation type="submission" date="2025-08" db="UniProtKB">
        <authorList>
            <consortium name="RefSeq"/>
        </authorList>
    </citation>
    <scope>IDENTIFICATION</scope>
    <source>
        <strain evidence="2">Tuebingen</strain>
        <tissue evidence="2">Fibroblasts and whole tissue</tissue>
    </source>
</reference>
<evidence type="ECO:0000313" key="2">
    <source>
        <dbReference type="RefSeq" id="XP_073783801.1"/>
    </source>
</evidence>
<protein>
    <submittedName>
        <fullName evidence="2">Ig lambda-2 chain C region isoform X2</fullName>
    </submittedName>
</protein>
<proteinExistence type="predicted"/>
<evidence type="ECO:0000313" key="1">
    <source>
        <dbReference type="Proteomes" id="UP000000437"/>
    </source>
</evidence>
<organism evidence="1 2">
    <name type="scientific">Danio rerio</name>
    <name type="common">Zebrafish</name>
    <name type="synonym">Brachydanio rerio</name>
    <dbReference type="NCBI Taxonomy" id="7955"/>
    <lineage>
        <taxon>Eukaryota</taxon>
        <taxon>Metazoa</taxon>
        <taxon>Chordata</taxon>
        <taxon>Craniata</taxon>
        <taxon>Vertebrata</taxon>
        <taxon>Euteleostomi</taxon>
        <taxon>Actinopterygii</taxon>
        <taxon>Neopterygii</taxon>
        <taxon>Teleostei</taxon>
        <taxon>Ostariophysi</taxon>
        <taxon>Cypriniformes</taxon>
        <taxon>Danionidae</taxon>
        <taxon>Danioninae</taxon>
        <taxon>Danio</taxon>
    </lineage>
</organism>
<sequence length="177" mass="19758">MLCSGSYPAYFGSGTKLTVLDPLIPKSEPSVKILNAPQKESCKKKVTLVCWAEDFYPDHVKVAWFVGQQEITEDVATDPHATFVEGKKYTISSRLKVSQKMWKKSTNKFTCIVSYYNGSVTTEQSASVYGVAGGYDRDSYVKSSQWMKLAYGVTIAKSGLYGLVIFVFVWRKGSNEK</sequence>
<gene>
    <name evidence="2" type="primary">LOC100538332</name>
</gene>
<dbReference type="RefSeq" id="XP_073783801.1">
    <property type="nucleotide sequence ID" value="XM_073927700.1"/>
</dbReference>
<keyword evidence="1" id="KW-1185">Reference proteome</keyword>
<name>A0AC58HP77_DANRE</name>
<accession>A0AC58HP77</accession>